<comment type="caution">
    <text evidence="1">The sequence shown here is derived from an EMBL/GenBank/DDBJ whole genome shotgun (WGS) entry which is preliminary data.</text>
</comment>
<dbReference type="Proteomes" id="UP001629113">
    <property type="component" value="Unassembled WGS sequence"/>
</dbReference>
<reference evidence="1 2" key="1">
    <citation type="submission" date="2024-06" db="EMBL/GenBank/DDBJ databases">
        <title>Complete genome of Phlyctema vagabunda strain 19-DSS-EL-015.</title>
        <authorList>
            <person name="Fiorenzani C."/>
        </authorList>
    </citation>
    <scope>NUCLEOTIDE SEQUENCE [LARGE SCALE GENOMIC DNA]</scope>
    <source>
        <strain evidence="1 2">19-DSS-EL-015</strain>
    </source>
</reference>
<keyword evidence="2" id="KW-1185">Reference proteome</keyword>
<dbReference type="EMBL" id="JBFCZG010000007">
    <property type="protein sequence ID" value="KAL3420312.1"/>
    <property type="molecule type" value="Genomic_DNA"/>
</dbReference>
<proteinExistence type="predicted"/>
<accession>A0ABR4PAL1</accession>
<evidence type="ECO:0000313" key="2">
    <source>
        <dbReference type="Proteomes" id="UP001629113"/>
    </source>
</evidence>
<sequence>MLSGPLMFPALRFNDSLNNGLFDLLLSHGAHPNQPLLNRRGAHTVFSHFLDISLSKFLGPECFDSYLRTMDAFLRAGASLTTPSIGLTDSESPSAFGNLARPRPDESLLTSYCTELKTLQAKLAADPGRAAFISSVTEKLILNCSSNEEDLVQLVEAISAGCPKHIRDPLLRLVECELRKQGSLKRRRESLGEWSPGAVKHFRFERKD</sequence>
<protein>
    <submittedName>
        <fullName evidence="1">Uncharacterized protein</fullName>
    </submittedName>
</protein>
<organism evidence="1 2">
    <name type="scientific">Phlyctema vagabunda</name>
    <dbReference type="NCBI Taxonomy" id="108571"/>
    <lineage>
        <taxon>Eukaryota</taxon>
        <taxon>Fungi</taxon>
        <taxon>Dikarya</taxon>
        <taxon>Ascomycota</taxon>
        <taxon>Pezizomycotina</taxon>
        <taxon>Leotiomycetes</taxon>
        <taxon>Helotiales</taxon>
        <taxon>Dermateaceae</taxon>
        <taxon>Phlyctema</taxon>
    </lineage>
</organism>
<gene>
    <name evidence="1" type="ORF">PVAG01_08811</name>
</gene>
<name>A0ABR4PAL1_9HELO</name>
<evidence type="ECO:0000313" key="1">
    <source>
        <dbReference type="EMBL" id="KAL3420312.1"/>
    </source>
</evidence>